<comment type="similarity">
    <text evidence="2">Belongs to the FliH family.</text>
</comment>
<evidence type="ECO:0000256" key="2">
    <source>
        <dbReference type="ARBA" id="ARBA00006602"/>
    </source>
</evidence>
<evidence type="ECO:0000259" key="8">
    <source>
        <dbReference type="Pfam" id="PF02108"/>
    </source>
</evidence>
<dbReference type="Pfam" id="PF02108">
    <property type="entry name" value="FliH"/>
    <property type="match status" value="1"/>
</dbReference>
<keyword evidence="9" id="KW-0969">Cilium</keyword>
<keyword evidence="10" id="KW-1185">Reference proteome</keyword>
<gene>
    <name evidence="9" type="ORF">J2W49_002892</name>
</gene>
<keyword evidence="9" id="KW-0282">Flagellum</keyword>
<keyword evidence="4" id="KW-0813">Transport</keyword>
<accession>A0ABU1WNY6</accession>
<name>A0ABU1WNY6_9BURK</name>
<comment type="caution">
    <text evidence="9">The sequence shown here is derived from an EMBL/GenBank/DDBJ whole genome shotgun (WGS) entry which is preliminary data.</text>
</comment>
<feature type="domain" description="Flagellar assembly protein FliH/Type III secretion system HrpE" evidence="8">
    <location>
        <begin position="91"/>
        <end position="214"/>
    </location>
</feature>
<sequence length="232" mass="25026">MVNKNNPHSRFVPREEIDGVSAWQFSAVDGSEDHVTLGSDGDAAPLIDEAALKQAAEEAYAEGYAHGREAGGREVRDALEATVRKAAEETAVRMAQLLHNTRDHLQKSEDQISRHILELACDLARQVVRQELHSDPGHLKPVIAEALAQLVEDGLPATVRMNPSDLALMQGALNENIGKSPPTFVADPNITPGGCMVESPSTSVDATIEKRWARAVGNLGMEVEWNPGNADV</sequence>
<evidence type="ECO:0000256" key="3">
    <source>
        <dbReference type="ARBA" id="ARBA00016507"/>
    </source>
</evidence>
<organism evidence="9 10">
    <name type="scientific">Hydrogenophaga palleronii</name>
    <dbReference type="NCBI Taxonomy" id="65655"/>
    <lineage>
        <taxon>Bacteria</taxon>
        <taxon>Pseudomonadati</taxon>
        <taxon>Pseudomonadota</taxon>
        <taxon>Betaproteobacteria</taxon>
        <taxon>Burkholderiales</taxon>
        <taxon>Comamonadaceae</taxon>
        <taxon>Hydrogenophaga</taxon>
    </lineage>
</organism>
<dbReference type="RefSeq" id="WP_310317287.1">
    <property type="nucleotide sequence ID" value="NZ_JAVDWU010000005.1"/>
</dbReference>
<dbReference type="EMBL" id="JAVDWU010000005">
    <property type="protein sequence ID" value="MDR7150929.1"/>
    <property type="molecule type" value="Genomic_DNA"/>
</dbReference>
<protein>
    <recommendedName>
        <fullName evidence="3">Flagellar assembly protein FliH</fullName>
    </recommendedName>
</protein>
<dbReference type="PANTHER" id="PTHR34982:SF1">
    <property type="entry name" value="FLAGELLAR ASSEMBLY PROTEIN FLIH"/>
    <property type="match status" value="1"/>
</dbReference>
<dbReference type="Proteomes" id="UP001265700">
    <property type="component" value="Unassembled WGS sequence"/>
</dbReference>
<keyword evidence="9" id="KW-0966">Cell projection</keyword>
<dbReference type="InterPro" id="IPR051472">
    <property type="entry name" value="T3SS_Stator/FliH"/>
</dbReference>
<proteinExistence type="inferred from homology"/>
<comment type="function">
    <text evidence="1">Needed for flagellar regrowth and assembly.</text>
</comment>
<evidence type="ECO:0000256" key="7">
    <source>
        <dbReference type="ARBA" id="ARBA00023225"/>
    </source>
</evidence>
<keyword evidence="7" id="KW-1006">Bacterial flagellum protein export</keyword>
<evidence type="ECO:0000313" key="10">
    <source>
        <dbReference type="Proteomes" id="UP001265700"/>
    </source>
</evidence>
<evidence type="ECO:0000313" key="9">
    <source>
        <dbReference type="EMBL" id="MDR7150929.1"/>
    </source>
</evidence>
<evidence type="ECO:0000256" key="6">
    <source>
        <dbReference type="ARBA" id="ARBA00022927"/>
    </source>
</evidence>
<evidence type="ECO:0000256" key="5">
    <source>
        <dbReference type="ARBA" id="ARBA00022795"/>
    </source>
</evidence>
<reference evidence="9 10" key="1">
    <citation type="submission" date="2023-07" db="EMBL/GenBank/DDBJ databases">
        <title>Sorghum-associated microbial communities from plants grown in Nebraska, USA.</title>
        <authorList>
            <person name="Schachtman D."/>
        </authorList>
    </citation>
    <scope>NUCLEOTIDE SEQUENCE [LARGE SCALE GENOMIC DNA]</scope>
    <source>
        <strain evidence="9 10">4249</strain>
    </source>
</reference>
<dbReference type="PANTHER" id="PTHR34982">
    <property type="entry name" value="YOP PROTEINS TRANSLOCATION PROTEIN L"/>
    <property type="match status" value="1"/>
</dbReference>
<keyword evidence="6" id="KW-0653">Protein transport</keyword>
<dbReference type="SUPFAM" id="SSF160527">
    <property type="entry name" value="V-type ATPase subunit E-like"/>
    <property type="match status" value="1"/>
</dbReference>
<evidence type="ECO:0000256" key="1">
    <source>
        <dbReference type="ARBA" id="ARBA00003041"/>
    </source>
</evidence>
<keyword evidence="5" id="KW-1005">Bacterial flagellum biogenesis</keyword>
<dbReference type="InterPro" id="IPR018035">
    <property type="entry name" value="Flagellar_FliH/T3SS_HrpE"/>
</dbReference>
<evidence type="ECO:0000256" key="4">
    <source>
        <dbReference type="ARBA" id="ARBA00022448"/>
    </source>
</evidence>